<dbReference type="NCBIfam" id="NF041502">
    <property type="entry name" value="integrase_1"/>
    <property type="match status" value="1"/>
</dbReference>
<protein>
    <submittedName>
        <fullName evidence="2">DNA breaking-rejoining enzyme</fullName>
    </submittedName>
</protein>
<keyword evidence="1" id="KW-0233">DNA recombination</keyword>
<evidence type="ECO:0000256" key="1">
    <source>
        <dbReference type="ARBA" id="ARBA00023172"/>
    </source>
</evidence>
<gene>
    <name evidence="2" type="ordered locus">Tcr_0329</name>
</gene>
<dbReference type="InterPro" id="IPR011010">
    <property type="entry name" value="DNA_brk_join_enz"/>
</dbReference>
<dbReference type="InterPro" id="IPR013762">
    <property type="entry name" value="Integrase-like_cat_sf"/>
</dbReference>
<dbReference type="Gene3D" id="1.10.443.10">
    <property type="entry name" value="Intergrase catalytic core"/>
    <property type="match status" value="1"/>
</dbReference>
<dbReference type="GO" id="GO:0006310">
    <property type="term" value="P:DNA recombination"/>
    <property type="evidence" value="ECO:0007669"/>
    <property type="project" value="UniProtKB-KW"/>
</dbReference>
<dbReference type="SUPFAM" id="SSF56349">
    <property type="entry name" value="DNA breaking-rejoining enzymes"/>
    <property type="match status" value="1"/>
</dbReference>
<dbReference type="EMBL" id="CP000109">
    <property type="protein sequence ID" value="ABB40925.1"/>
    <property type="molecule type" value="Genomic_DNA"/>
</dbReference>
<evidence type="ECO:0000313" key="2">
    <source>
        <dbReference type="EMBL" id="ABB40925.1"/>
    </source>
</evidence>
<name>Q31IU8_HYDCU</name>
<dbReference type="InterPro" id="IPR048120">
    <property type="entry name" value="Integrase-like"/>
</dbReference>
<dbReference type="GO" id="GO:0015074">
    <property type="term" value="P:DNA integration"/>
    <property type="evidence" value="ECO:0007669"/>
    <property type="project" value="InterPro"/>
</dbReference>
<proteinExistence type="predicted"/>
<dbReference type="KEGG" id="tcx:Tcr_0329"/>
<dbReference type="STRING" id="317025.Tcr_0329"/>
<accession>Q31IU8</accession>
<dbReference type="AlphaFoldDB" id="Q31IU8"/>
<reference evidence="2" key="1">
    <citation type="submission" date="2006-07" db="EMBL/GenBank/DDBJ databases">
        <title>Complete sequence of Thiomicrospira crunogena XCL-2.</title>
        <authorList>
            <consortium name="US DOE Joint Genome Institute"/>
            <person name="Copeland A."/>
            <person name="Lucas S."/>
            <person name="Lapidus A."/>
            <person name="Barry K."/>
            <person name="Detter J.C."/>
            <person name="Glavina del Rio T."/>
            <person name="Hammon N."/>
            <person name="Israni S."/>
            <person name="Dalin E."/>
            <person name="Tice H."/>
            <person name="Pitluck S."/>
            <person name="Chain P."/>
            <person name="Malfatti S."/>
            <person name="Shin M."/>
            <person name="Vergez L."/>
            <person name="Schmutz J."/>
            <person name="Larimer F."/>
            <person name="Land M."/>
            <person name="Hauser L."/>
            <person name="Kyrpides N."/>
            <person name="Lykidis A."/>
            <person name="Scott K.M."/>
            <person name="Sievert S."/>
            <person name="Kerfeld C."/>
            <person name="Freyermuth S."/>
            <person name="Dobrinski K."/>
            <person name="Boller A."/>
            <person name="Fitzpatrick K."/>
            <person name="Thoma P."/>
            <person name="Moore J."/>
            <person name="Richardson P."/>
        </authorList>
    </citation>
    <scope>NUCLEOTIDE SEQUENCE</scope>
    <source>
        <strain evidence="2">XCL-2</strain>
    </source>
</reference>
<sequence length="513" mass="58325">MDAQKLKSPLNGAKSFENVFSTYGYEFYEGDLVWKLSRDTRINLEFVLSNLDDSYIYGFIKTLSIICQTRSAGYGSSINSSFALFLKLTNAKTINSNTLINFRSGLKKVNVHRLGTMRTFLKLWHDLGYKGIDESLIDMLYSWRIPGSIKGDVVKRLDPYDGPLTDIELLAFSEGLALAYERSDIDLFSYSMIKVFLATGRRPKQIAELKLMDIQNEGNKFFLNIPRAKQRLGGFRTSFKRFAVTSDLYNLVLLQKEELVLKVEKILGLRLPDELKLKLPLFPNFSVIEGNSLTIQQFENLIETDQVHLTTVNIDLIFKSVSKAVNVFSERTSDQLKVMPYRFRYTIGTRAAREGFGKLIIAELLDHEDTQNAHVYVENIPEYARRINEKVGHLMAPYAKAFAGVLVDSEDDAIRGKDKASRIRLNQDANIGTCGSYDYCGANVPVPCYACAHFQPWLDAPHQEVLDRLVEERGRIVELTEDLAVASANDRIIFAVSEVIQRCEKRKQELTRA</sequence>
<organism evidence="2">
    <name type="scientific">Hydrogenovibrio crunogenus (strain DSM 25203 / XCL-2)</name>
    <name type="common">Thiomicrospira crunogena</name>
    <dbReference type="NCBI Taxonomy" id="317025"/>
    <lineage>
        <taxon>Bacteria</taxon>
        <taxon>Pseudomonadati</taxon>
        <taxon>Pseudomonadota</taxon>
        <taxon>Gammaproteobacteria</taxon>
        <taxon>Thiotrichales</taxon>
        <taxon>Piscirickettsiaceae</taxon>
        <taxon>Hydrogenovibrio</taxon>
    </lineage>
</organism>
<dbReference type="OrthoDB" id="8368662at2"/>
<dbReference type="eggNOG" id="COG0582">
    <property type="taxonomic scope" value="Bacteria"/>
</dbReference>
<dbReference type="GO" id="GO:0003677">
    <property type="term" value="F:DNA binding"/>
    <property type="evidence" value="ECO:0007669"/>
    <property type="project" value="InterPro"/>
</dbReference>
<dbReference type="HOGENOM" id="CLU_037605_1_0_6"/>